<accession>A0A4U8V251</accession>
<proteinExistence type="predicted"/>
<reference evidence="2 3" key="1">
    <citation type="journal article" date="2015" name="Genome Biol.">
        <title>Comparative genomics of Steinernema reveals deeply conserved gene regulatory networks.</title>
        <authorList>
            <person name="Dillman A.R."/>
            <person name="Macchietto M."/>
            <person name="Porter C.F."/>
            <person name="Rogers A."/>
            <person name="Williams B."/>
            <person name="Antoshechkin I."/>
            <person name="Lee M.M."/>
            <person name="Goodwin Z."/>
            <person name="Lu X."/>
            <person name="Lewis E.E."/>
            <person name="Goodrich-Blair H."/>
            <person name="Stock S.P."/>
            <person name="Adams B.J."/>
            <person name="Sternberg P.W."/>
            <person name="Mortazavi A."/>
        </authorList>
    </citation>
    <scope>NUCLEOTIDE SEQUENCE [LARGE SCALE GENOMIC DNA]</scope>
    <source>
        <strain evidence="2 3">ALL</strain>
    </source>
</reference>
<feature type="signal peptide" evidence="1">
    <location>
        <begin position="1"/>
        <end position="18"/>
    </location>
</feature>
<dbReference type="EMBL" id="AZBU02000001">
    <property type="protein sequence ID" value="TMS39445.1"/>
    <property type="molecule type" value="Genomic_DNA"/>
</dbReference>
<sequence length="94" mass="10383">MRSLKLLTVFALIGFVSAFDFTELLKRGPPAPQTNCNSAAFGAAKTHLMKALNLQGIFDKGSAKTFHSNLITKYSRIQSITDFTNICNPFSKRL</sequence>
<feature type="chain" id="PRO_5020986141" evidence="1">
    <location>
        <begin position="19"/>
        <end position="94"/>
    </location>
</feature>
<evidence type="ECO:0000313" key="2">
    <source>
        <dbReference type="EMBL" id="TMS39445.1"/>
    </source>
</evidence>
<organism evidence="2 3">
    <name type="scientific">Steinernema carpocapsae</name>
    <name type="common">Entomopathogenic nematode</name>
    <dbReference type="NCBI Taxonomy" id="34508"/>
    <lineage>
        <taxon>Eukaryota</taxon>
        <taxon>Metazoa</taxon>
        <taxon>Ecdysozoa</taxon>
        <taxon>Nematoda</taxon>
        <taxon>Chromadorea</taxon>
        <taxon>Rhabditida</taxon>
        <taxon>Tylenchina</taxon>
        <taxon>Panagrolaimomorpha</taxon>
        <taxon>Strongyloidoidea</taxon>
        <taxon>Steinernematidae</taxon>
        <taxon>Steinernema</taxon>
    </lineage>
</organism>
<dbReference type="Proteomes" id="UP000298663">
    <property type="component" value="Chromosome X"/>
</dbReference>
<keyword evidence="1" id="KW-0732">Signal</keyword>
<reference evidence="2 3" key="2">
    <citation type="journal article" date="2019" name="G3 (Bethesda)">
        <title>Hybrid Assembly of the Genome of the Entomopathogenic Nematode Steinernema carpocapsae Identifies the X-Chromosome.</title>
        <authorList>
            <person name="Serra L."/>
            <person name="Macchietto M."/>
            <person name="Macias-Munoz A."/>
            <person name="McGill C.J."/>
            <person name="Rodriguez I.M."/>
            <person name="Rodriguez B."/>
            <person name="Murad R."/>
            <person name="Mortazavi A."/>
        </authorList>
    </citation>
    <scope>NUCLEOTIDE SEQUENCE [LARGE SCALE GENOMIC DNA]</scope>
    <source>
        <strain evidence="2 3">ALL</strain>
    </source>
</reference>
<keyword evidence="3" id="KW-1185">Reference proteome</keyword>
<dbReference type="EMBL" id="CM016762">
    <property type="protein sequence ID" value="TMS39445.1"/>
    <property type="molecule type" value="Genomic_DNA"/>
</dbReference>
<comment type="caution">
    <text evidence="2">The sequence shown here is derived from an EMBL/GenBank/DDBJ whole genome shotgun (WGS) entry which is preliminary data.</text>
</comment>
<dbReference type="AlphaFoldDB" id="A0A4U8V251"/>
<evidence type="ECO:0000313" key="3">
    <source>
        <dbReference type="Proteomes" id="UP000298663"/>
    </source>
</evidence>
<protein>
    <submittedName>
        <fullName evidence="2">Uncharacterized protein</fullName>
    </submittedName>
</protein>
<evidence type="ECO:0000256" key="1">
    <source>
        <dbReference type="SAM" id="SignalP"/>
    </source>
</evidence>
<gene>
    <name evidence="2" type="ORF">L596_005967</name>
</gene>
<name>A0A4U8V251_STECR</name>